<sequence length="53" mass="5192">MVVAVALAMVGAAGTVVFAAFLTAAVVAEIVPFCSLVEIVSVNVELTSAALGV</sequence>
<accession>A0A645BK61</accession>
<protein>
    <submittedName>
        <fullName evidence="1">Uncharacterized protein</fullName>
    </submittedName>
</protein>
<gene>
    <name evidence="1" type="ORF">SDC9_109030</name>
</gene>
<name>A0A645BK61_9ZZZZ</name>
<evidence type="ECO:0000313" key="1">
    <source>
        <dbReference type="EMBL" id="MPM62164.1"/>
    </source>
</evidence>
<dbReference type="EMBL" id="VSSQ01018724">
    <property type="protein sequence ID" value="MPM62164.1"/>
    <property type="molecule type" value="Genomic_DNA"/>
</dbReference>
<comment type="caution">
    <text evidence="1">The sequence shown here is derived from an EMBL/GenBank/DDBJ whole genome shotgun (WGS) entry which is preliminary data.</text>
</comment>
<proteinExistence type="predicted"/>
<dbReference type="AlphaFoldDB" id="A0A645BK61"/>
<organism evidence="1">
    <name type="scientific">bioreactor metagenome</name>
    <dbReference type="NCBI Taxonomy" id="1076179"/>
    <lineage>
        <taxon>unclassified sequences</taxon>
        <taxon>metagenomes</taxon>
        <taxon>ecological metagenomes</taxon>
    </lineage>
</organism>
<reference evidence="1" key="1">
    <citation type="submission" date="2019-08" db="EMBL/GenBank/DDBJ databases">
        <authorList>
            <person name="Kucharzyk K."/>
            <person name="Murdoch R.W."/>
            <person name="Higgins S."/>
            <person name="Loffler F."/>
        </authorList>
    </citation>
    <scope>NUCLEOTIDE SEQUENCE</scope>
</reference>